<dbReference type="Pfam" id="PF01370">
    <property type="entry name" value="Epimerase"/>
    <property type="match status" value="1"/>
</dbReference>
<keyword evidence="2" id="KW-0560">Oxidoreductase</keyword>
<dbReference type="SUPFAM" id="SSF51735">
    <property type="entry name" value="NAD(P)-binding Rossmann-fold domains"/>
    <property type="match status" value="2"/>
</dbReference>
<dbReference type="Pfam" id="PF00106">
    <property type="entry name" value="adh_short"/>
    <property type="match status" value="1"/>
</dbReference>
<dbReference type="PRINTS" id="PR00081">
    <property type="entry name" value="GDHRDH"/>
</dbReference>
<evidence type="ECO:0000256" key="2">
    <source>
        <dbReference type="ARBA" id="ARBA00023002"/>
    </source>
</evidence>
<dbReference type="PRINTS" id="PR00080">
    <property type="entry name" value="SDRFAMILY"/>
</dbReference>
<comment type="similarity">
    <text evidence="1">Belongs to the short-chain dehydrogenases/reductases (SDR) family.</text>
</comment>
<evidence type="ECO:0000313" key="4">
    <source>
        <dbReference type="EMBL" id="TXD36036.1"/>
    </source>
</evidence>
<dbReference type="InterPro" id="IPR001509">
    <property type="entry name" value="Epimerase_deHydtase"/>
</dbReference>
<dbReference type="PANTHER" id="PTHR44196:SF1">
    <property type="entry name" value="DEHYDROGENASE_REDUCTASE SDR FAMILY MEMBER 7B"/>
    <property type="match status" value="1"/>
</dbReference>
<dbReference type="InterPro" id="IPR002347">
    <property type="entry name" value="SDR_fam"/>
</dbReference>
<dbReference type="OrthoDB" id="9811496at2"/>
<dbReference type="Proteomes" id="UP000321046">
    <property type="component" value="Unassembled WGS sequence"/>
</dbReference>
<dbReference type="SMART" id="SM00822">
    <property type="entry name" value="PKS_KR"/>
    <property type="match status" value="1"/>
</dbReference>
<dbReference type="InterPro" id="IPR036291">
    <property type="entry name" value="NAD(P)-bd_dom_sf"/>
</dbReference>
<evidence type="ECO:0000313" key="5">
    <source>
        <dbReference type="Proteomes" id="UP000321046"/>
    </source>
</evidence>
<accession>A0A5C6XB66</accession>
<dbReference type="RefSeq" id="WP_146974458.1">
    <property type="nucleotide sequence ID" value="NZ_VOSL01000047.1"/>
</dbReference>
<sequence>MAVPMAKSKKNSSANATILITGAAGFVGDALLRALLDDTAASRTIVATDIRPLAEDLPDEARLIRADLDIRDANAVDTLIARHQPAIVVHLAAIVTPPPGDTRKLQYEVDVIGTRNVVSACAKHGVKQLIYTSSGAAYGYHPDNPPSLKESDPVRGNEVFAYAHHKRMVEDDLERARQDFPHLGQLIFRVSTVLGPQTDNQITGLFEQPVVPGIRGADSPFCIVADFDVVDAIRHGINTGKTGIYNLTGDGVLSLAEIARRMNNRYLPLPESLVRTALAALSSRGIGPYGPEQVLFIKHRPVLDNTALKRDFGFTPALTTDEAFERYRKARTLDGPATVLITGAGGGLGFELARAHARRGDRLALLERDPAALERTFMMVRASGAQALAINADLRDPADCQRAIAQTSEAFGGIDLLYNNAAIPSRALFADTTSARIEEVIDVNLMGAVRITEAALPYLTRSKGRICAISSVAGFAPLTGRTAYAASKHALHGFFDSLRTELVDQGVSVTLACPAYIKTAFRKDARDNASELNPSEVADAIIDATIHRRRIALIGATARQAYWLHKFAPSIFERLMRRSVKDEFPT</sequence>
<dbReference type="AlphaFoldDB" id="A0A5C6XB66"/>
<dbReference type="Gene3D" id="3.40.50.720">
    <property type="entry name" value="NAD(P)-binding Rossmann-like Domain"/>
    <property type="match status" value="2"/>
</dbReference>
<dbReference type="InterPro" id="IPR020904">
    <property type="entry name" value="Sc_DH/Rdtase_CS"/>
</dbReference>
<dbReference type="GO" id="GO:0016020">
    <property type="term" value="C:membrane"/>
    <property type="evidence" value="ECO:0007669"/>
    <property type="project" value="TreeGrafter"/>
</dbReference>
<reference evidence="4 5" key="1">
    <citation type="submission" date="2019-08" db="EMBL/GenBank/DDBJ databases">
        <title>Bradymonadales sp. TMQ2.</title>
        <authorList>
            <person name="Liang Q."/>
        </authorList>
    </citation>
    <scope>NUCLEOTIDE SEQUENCE [LARGE SCALE GENOMIC DNA]</scope>
    <source>
        <strain evidence="4 5">TMQ2</strain>
    </source>
</reference>
<protein>
    <submittedName>
        <fullName evidence="4">SDR family oxidoreductase</fullName>
    </submittedName>
</protein>
<comment type="caution">
    <text evidence="4">The sequence shown here is derived from an EMBL/GenBank/DDBJ whole genome shotgun (WGS) entry which is preliminary data.</text>
</comment>
<name>A0A5C6XB66_9DELT</name>
<dbReference type="InterPro" id="IPR057326">
    <property type="entry name" value="KR_dom"/>
</dbReference>
<dbReference type="NCBIfam" id="NF004825">
    <property type="entry name" value="PRK06181.1"/>
    <property type="match status" value="1"/>
</dbReference>
<organism evidence="4 5">
    <name type="scientific">Lujinxingia vulgaris</name>
    <dbReference type="NCBI Taxonomy" id="2600176"/>
    <lineage>
        <taxon>Bacteria</taxon>
        <taxon>Deltaproteobacteria</taxon>
        <taxon>Bradymonadales</taxon>
        <taxon>Lujinxingiaceae</taxon>
        <taxon>Lujinxingia</taxon>
    </lineage>
</organism>
<dbReference type="GO" id="GO:0016491">
    <property type="term" value="F:oxidoreductase activity"/>
    <property type="evidence" value="ECO:0007669"/>
    <property type="project" value="UniProtKB-KW"/>
</dbReference>
<gene>
    <name evidence="4" type="ORF">FRC96_10545</name>
</gene>
<dbReference type="PANTHER" id="PTHR44196">
    <property type="entry name" value="DEHYDROGENASE/REDUCTASE SDR FAMILY MEMBER 7B"/>
    <property type="match status" value="1"/>
</dbReference>
<feature type="domain" description="Ketoreductase" evidence="3">
    <location>
        <begin position="337"/>
        <end position="540"/>
    </location>
</feature>
<evidence type="ECO:0000256" key="1">
    <source>
        <dbReference type="ARBA" id="ARBA00006484"/>
    </source>
</evidence>
<evidence type="ECO:0000259" key="3">
    <source>
        <dbReference type="SMART" id="SM00822"/>
    </source>
</evidence>
<dbReference type="PROSITE" id="PS00061">
    <property type="entry name" value="ADH_SHORT"/>
    <property type="match status" value="1"/>
</dbReference>
<dbReference type="EMBL" id="VOSL01000047">
    <property type="protein sequence ID" value="TXD36036.1"/>
    <property type="molecule type" value="Genomic_DNA"/>
</dbReference>
<proteinExistence type="inferred from homology"/>